<dbReference type="RefSeq" id="WP_161493996.1">
    <property type="nucleotide sequence ID" value="NZ_CP018309.1"/>
</dbReference>
<dbReference type="EMBL" id="CP018309">
    <property type="protein sequence ID" value="ASI92713.1"/>
    <property type="molecule type" value="Genomic_DNA"/>
</dbReference>
<dbReference type="SMART" id="SM00052">
    <property type="entry name" value="EAL"/>
    <property type="match status" value="1"/>
</dbReference>
<dbReference type="AlphaFoldDB" id="A0AAN1KQN9"/>
<evidence type="ECO:0000313" key="3">
    <source>
        <dbReference type="Proteomes" id="UP000197092"/>
    </source>
</evidence>
<dbReference type="PANTHER" id="PTHR33121">
    <property type="entry name" value="CYCLIC DI-GMP PHOSPHODIESTERASE PDEF"/>
    <property type="match status" value="1"/>
</dbReference>
<dbReference type="Proteomes" id="UP000197092">
    <property type="component" value="Chromosome 2"/>
</dbReference>
<dbReference type="InterPro" id="IPR050706">
    <property type="entry name" value="Cyclic-di-GMP_PDE-like"/>
</dbReference>
<sequence>MKRMQCDRKYSGVKIRSDSNKKDVLELEFVIQPILSSLENKVYAYEMLSRVSVNTIFDSELTVEEIFFCLDGEIIKQIALSQVDIAKKIERQLGKALISVNIPVNLLIDNGFVDHVISISPSKLAIEIDVLRYSFDNPIIERNLDRFRNCGIKLWLDDYLVLSHASNVVLTEVEWDLIKIDKSYFSDKLNEKITAKVLTDRVNKHSKDGVIFEGVETIYQRSEIALDNVYLQGYYLSYPISVGEILRMIESQ</sequence>
<accession>A0AAN1KQN9</accession>
<dbReference type="KEGG" id="vsh:BSZ05_23380"/>
<evidence type="ECO:0000259" key="1">
    <source>
        <dbReference type="PROSITE" id="PS50883"/>
    </source>
</evidence>
<dbReference type="Gene3D" id="3.20.20.450">
    <property type="entry name" value="EAL domain"/>
    <property type="match status" value="1"/>
</dbReference>
<dbReference type="SUPFAM" id="SSF141868">
    <property type="entry name" value="EAL domain-like"/>
    <property type="match status" value="1"/>
</dbReference>
<dbReference type="InterPro" id="IPR001633">
    <property type="entry name" value="EAL_dom"/>
</dbReference>
<name>A0AAN1KQN9_9VIBR</name>
<feature type="domain" description="EAL" evidence="1">
    <location>
        <begin position="8"/>
        <end position="252"/>
    </location>
</feature>
<dbReference type="Pfam" id="PF00563">
    <property type="entry name" value="EAL"/>
    <property type="match status" value="1"/>
</dbReference>
<dbReference type="GO" id="GO:0071111">
    <property type="term" value="F:cyclic-guanylate-specific phosphodiesterase activity"/>
    <property type="evidence" value="ECO:0007669"/>
    <property type="project" value="InterPro"/>
</dbReference>
<dbReference type="PANTHER" id="PTHR33121:SF70">
    <property type="entry name" value="SIGNALING PROTEIN YKOW"/>
    <property type="match status" value="1"/>
</dbReference>
<gene>
    <name evidence="2" type="ORF">BSZ05_23380</name>
</gene>
<organism evidence="2 3">
    <name type="scientific">Vibrio mediterranei</name>
    <dbReference type="NCBI Taxonomy" id="689"/>
    <lineage>
        <taxon>Bacteria</taxon>
        <taxon>Pseudomonadati</taxon>
        <taxon>Pseudomonadota</taxon>
        <taxon>Gammaproteobacteria</taxon>
        <taxon>Vibrionales</taxon>
        <taxon>Vibrionaceae</taxon>
        <taxon>Vibrio</taxon>
    </lineage>
</organism>
<dbReference type="PROSITE" id="PS50883">
    <property type="entry name" value="EAL"/>
    <property type="match status" value="1"/>
</dbReference>
<dbReference type="InterPro" id="IPR035919">
    <property type="entry name" value="EAL_sf"/>
</dbReference>
<evidence type="ECO:0000313" key="2">
    <source>
        <dbReference type="EMBL" id="ASI92713.1"/>
    </source>
</evidence>
<reference evidence="3" key="1">
    <citation type="submission" date="2016-12" db="EMBL/GenBank/DDBJ databases">
        <title>Comparative genomic analysis reveals the diversity, evolution, and environmental adaptation strategies of the genus Vibrio.</title>
        <authorList>
            <person name="Lin H."/>
            <person name="Wang X."/>
            <person name="Zhang X.-H."/>
        </authorList>
    </citation>
    <scope>NUCLEOTIDE SEQUENCE [LARGE SCALE GENOMIC DNA]</scope>
    <source>
        <strain evidence="3">QT6D1</strain>
    </source>
</reference>
<protein>
    <recommendedName>
        <fullName evidence="1">EAL domain-containing protein</fullName>
    </recommendedName>
</protein>
<proteinExistence type="predicted"/>